<dbReference type="CDD" id="cd00090">
    <property type="entry name" value="HTH_ARSR"/>
    <property type="match status" value="1"/>
</dbReference>
<evidence type="ECO:0000256" key="2">
    <source>
        <dbReference type="ARBA" id="ARBA00023125"/>
    </source>
</evidence>
<proteinExistence type="predicted"/>
<evidence type="ECO:0000259" key="4">
    <source>
        <dbReference type="PROSITE" id="PS50987"/>
    </source>
</evidence>
<dbReference type="KEGG" id="aex:Astex_0684"/>
<dbReference type="NCBIfam" id="NF033788">
    <property type="entry name" value="HTH_metalloreg"/>
    <property type="match status" value="1"/>
</dbReference>
<dbReference type="PROSITE" id="PS50987">
    <property type="entry name" value="HTH_ARSR_2"/>
    <property type="match status" value="1"/>
</dbReference>
<dbReference type="RefSeq" id="WP_013478204.1">
    <property type="nucleotide sequence ID" value="NC_014816.1"/>
</dbReference>
<dbReference type="PRINTS" id="PR00778">
    <property type="entry name" value="HTHARSR"/>
</dbReference>
<reference evidence="6" key="1">
    <citation type="submission" date="2010-12" db="EMBL/GenBank/DDBJ databases">
        <title>Complete sequence of chromosome 1 of Asticcacaulis excentricus CB 48.</title>
        <authorList>
            <consortium name="US DOE Joint Genome Institute"/>
            <person name="Lucas S."/>
            <person name="Copeland A."/>
            <person name="Lapidus A."/>
            <person name="Cheng J.-F."/>
            <person name="Bruce D."/>
            <person name="Goodwin L."/>
            <person name="Pitluck S."/>
            <person name="Teshima H."/>
            <person name="Davenport K."/>
            <person name="Detter J.C."/>
            <person name="Han C."/>
            <person name="Tapia R."/>
            <person name="Land M."/>
            <person name="Hauser L."/>
            <person name="Jeffries C."/>
            <person name="Kyrpides N."/>
            <person name="Ivanova N."/>
            <person name="Ovchinnikova G."/>
            <person name="Brun Y.V."/>
            <person name="Woyke T."/>
        </authorList>
    </citation>
    <scope>NUCLEOTIDE SEQUENCE [LARGE SCALE GENOMIC DNA]</scope>
    <source>
        <strain evidence="6">ATCC 15261 / DSM 4724 / KCTC 12464 / NCIMB 9791 / VKM B-1370 / CB 48</strain>
    </source>
</reference>
<evidence type="ECO:0000313" key="6">
    <source>
        <dbReference type="Proteomes" id="UP000001492"/>
    </source>
</evidence>
<dbReference type="HOGENOM" id="CLU_097806_0_0_5"/>
<dbReference type="SMART" id="SM00418">
    <property type="entry name" value="HTH_ARSR"/>
    <property type="match status" value="1"/>
</dbReference>
<dbReference type="EMBL" id="CP002395">
    <property type="protein sequence ID" value="ADU12370.1"/>
    <property type="molecule type" value="Genomic_DNA"/>
</dbReference>
<dbReference type="eggNOG" id="COG0640">
    <property type="taxonomic scope" value="Bacteria"/>
</dbReference>
<dbReference type="SUPFAM" id="SSF46785">
    <property type="entry name" value="Winged helix' DNA-binding domain"/>
    <property type="match status" value="1"/>
</dbReference>
<dbReference type="AlphaFoldDB" id="E8RRP9"/>
<keyword evidence="3" id="KW-0804">Transcription</keyword>
<name>E8RRP9_ASTEC</name>
<dbReference type="PANTHER" id="PTHR33154:SF33">
    <property type="entry name" value="TRANSCRIPTIONAL REPRESSOR SDPR"/>
    <property type="match status" value="1"/>
</dbReference>
<accession>E8RRP9</accession>
<dbReference type="OrthoDB" id="7391478at2"/>
<gene>
    <name evidence="5" type="ordered locus">Astex_0684</name>
</gene>
<dbReference type="STRING" id="573065.Astex_0684"/>
<sequence length="105" mass="11802">MDSFTALADPTRRKIVEHLASAPLAAGDIAARFTLSKPAISQHLNALKAAHLVTVEVRGQQRIYRLNKAGLDEMDDWIARTRRHWTQALDTLETLLMTENPDEPE</sequence>
<dbReference type="InterPro" id="IPR036388">
    <property type="entry name" value="WH-like_DNA-bd_sf"/>
</dbReference>
<evidence type="ECO:0000256" key="3">
    <source>
        <dbReference type="ARBA" id="ARBA00023163"/>
    </source>
</evidence>
<dbReference type="Pfam" id="PF01022">
    <property type="entry name" value="HTH_5"/>
    <property type="match status" value="1"/>
</dbReference>
<evidence type="ECO:0000313" key="5">
    <source>
        <dbReference type="EMBL" id="ADU12370.1"/>
    </source>
</evidence>
<dbReference type="GO" id="GO:0003677">
    <property type="term" value="F:DNA binding"/>
    <property type="evidence" value="ECO:0007669"/>
    <property type="project" value="UniProtKB-KW"/>
</dbReference>
<organism evidence="5 6">
    <name type="scientific">Asticcacaulis excentricus (strain ATCC 15261 / DSM 4724 / KCTC 12464 / NCIMB 9791 / VKM B-1370 / CB 48)</name>
    <dbReference type="NCBI Taxonomy" id="573065"/>
    <lineage>
        <taxon>Bacteria</taxon>
        <taxon>Pseudomonadati</taxon>
        <taxon>Pseudomonadota</taxon>
        <taxon>Alphaproteobacteria</taxon>
        <taxon>Caulobacterales</taxon>
        <taxon>Caulobacteraceae</taxon>
        <taxon>Asticcacaulis</taxon>
    </lineage>
</organism>
<dbReference type="InterPro" id="IPR051081">
    <property type="entry name" value="HTH_MetalResp_TranReg"/>
</dbReference>
<dbReference type="GO" id="GO:0003700">
    <property type="term" value="F:DNA-binding transcription factor activity"/>
    <property type="evidence" value="ECO:0007669"/>
    <property type="project" value="InterPro"/>
</dbReference>
<dbReference type="InterPro" id="IPR036390">
    <property type="entry name" value="WH_DNA-bd_sf"/>
</dbReference>
<dbReference type="InterPro" id="IPR001845">
    <property type="entry name" value="HTH_ArsR_DNA-bd_dom"/>
</dbReference>
<evidence type="ECO:0000256" key="1">
    <source>
        <dbReference type="ARBA" id="ARBA00023015"/>
    </source>
</evidence>
<dbReference type="InterPro" id="IPR011991">
    <property type="entry name" value="ArsR-like_HTH"/>
</dbReference>
<protein>
    <submittedName>
        <fullName evidence="5">Regulatory protein ArsR</fullName>
    </submittedName>
</protein>
<keyword evidence="2" id="KW-0238">DNA-binding</keyword>
<keyword evidence="6" id="KW-1185">Reference proteome</keyword>
<keyword evidence="1" id="KW-0805">Transcription regulation</keyword>
<dbReference type="Gene3D" id="1.10.10.10">
    <property type="entry name" value="Winged helix-like DNA-binding domain superfamily/Winged helix DNA-binding domain"/>
    <property type="match status" value="1"/>
</dbReference>
<dbReference type="PANTHER" id="PTHR33154">
    <property type="entry name" value="TRANSCRIPTIONAL REGULATOR, ARSR FAMILY"/>
    <property type="match status" value="1"/>
</dbReference>
<dbReference type="Proteomes" id="UP000001492">
    <property type="component" value="Chromosome 1"/>
</dbReference>
<feature type="domain" description="HTH arsR-type" evidence="4">
    <location>
        <begin position="1"/>
        <end position="89"/>
    </location>
</feature>